<accession>A0ABD3N351</accession>
<evidence type="ECO:0000256" key="7">
    <source>
        <dbReference type="SAM" id="Phobius"/>
    </source>
</evidence>
<evidence type="ECO:0000313" key="8">
    <source>
        <dbReference type="EMBL" id="KAL3770177.1"/>
    </source>
</evidence>
<keyword evidence="5 7" id="KW-0472">Membrane</keyword>
<feature type="transmembrane region" description="Helical" evidence="7">
    <location>
        <begin position="218"/>
        <end position="241"/>
    </location>
</feature>
<dbReference type="AlphaFoldDB" id="A0ABD3N351"/>
<evidence type="ECO:0000256" key="6">
    <source>
        <dbReference type="SAM" id="MobiDB-lite"/>
    </source>
</evidence>
<gene>
    <name evidence="8" type="ORF">ACHAW5_009272</name>
</gene>
<protein>
    <submittedName>
        <fullName evidence="8">Uncharacterized protein</fullName>
    </submittedName>
</protein>
<sequence length="327" mass="35622">MGKLRGIVLTPELRSVIDAVLALPQKQHQEPSRAGGANDDDGCPGKTTTTTTTTTSMSPERAARGARRELSTRGTSRSNDAGEAKSAVRSATSSSSATLSLSALEPIRFLIDNSLNDSSHDGIRTTLLLELEGAIRKSSLSFAPDDDSNDKSPDDGLPTSAPSDVDVDRTAFEKRLAKLRLRDEERSYGRLTTNLRNRSSMIGDDDVTAKSMTYAASVGLNMIVAPVTFGVFMYFFAGGIFGRFFDDDDDDVYGDRRHPRGGGVDVRRVIAGVISGCFMLFVEMILFVIRSHEIDASSTRKGRRSENRANPFGYTQKSMARVYVRVD</sequence>
<keyword evidence="4 7" id="KW-1133">Transmembrane helix</keyword>
<feature type="compositionally biased region" description="Basic and acidic residues" evidence="6">
    <location>
        <begin position="61"/>
        <end position="71"/>
    </location>
</feature>
<dbReference type="PANTHER" id="PTHR31394:SF1">
    <property type="entry name" value="TRANSMEMBRANE PROTEIN 199"/>
    <property type="match status" value="1"/>
</dbReference>
<dbReference type="Pfam" id="PF11712">
    <property type="entry name" value="Vma12"/>
    <property type="match status" value="1"/>
</dbReference>
<keyword evidence="3" id="KW-0256">Endoplasmic reticulum</keyword>
<evidence type="ECO:0000256" key="4">
    <source>
        <dbReference type="ARBA" id="ARBA00022989"/>
    </source>
</evidence>
<evidence type="ECO:0000256" key="3">
    <source>
        <dbReference type="ARBA" id="ARBA00022824"/>
    </source>
</evidence>
<proteinExistence type="predicted"/>
<evidence type="ECO:0000256" key="1">
    <source>
        <dbReference type="ARBA" id="ARBA00004477"/>
    </source>
</evidence>
<keyword evidence="2 7" id="KW-0812">Transmembrane</keyword>
<feature type="transmembrane region" description="Helical" evidence="7">
    <location>
        <begin position="269"/>
        <end position="289"/>
    </location>
</feature>
<reference evidence="8 9" key="1">
    <citation type="submission" date="2024-10" db="EMBL/GenBank/DDBJ databases">
        <title>Updated reference genomes for cyclostephanoid diatoms.</title>
        <authorList>
            <person name="Roberts W.R."/>
            <person name="Alverson A.J."/>
        </authorList>
    </citation>
    <scope>NUCLEOTIDE SEQUENCE [LARGE SCALE GENOMIC DNA]</scope>
    <source>
        <strain evidence="8 9">AJA276-08</strain>
    </source>
</reference>
<comment type="subcellular location">
    <subcellularLocation>
        <location evidence="1">Endoplasmic reticulum membrane</location>
        <topology evidence="1">Multi-pass membrane protein</topology>
    </subcellularLocation>
</comment>
<comment type="caution">
    <text evidence="8">The sequence shown here is derived from an EMBL/GenBank/DDBJ whole genome shotgun (WGS) entry which is preliminary data.</text>
</comment>
<dbReference type="GO" id="GO:0005789">
    <property type="term" value="C:endoplasmic reticulum membrane"/>
    <property type="evidence" value="ECO:0007669"/>
    <property type="project" value="UniProtKB-SubCell"/>
</dbReference>
<dbReference type="InterPro" id="IPR021013">
    <property type="entry name" value="ATPase_Vma12"/>
</dbReference>
<organism evidence="8 9">
    <name type="scientific">Stephanodiscus triporus</name>
    <dbReference type="NCBI Taxonomy" id="2934178"/>
    <lineage>
        <taxon>Eukaryota</taxon>
        <taxon>Sar</taxon>
        <taxon>Stramenopiles</taxon>
        <taxon>Ochrophyta</taxon>
        <taxon>Bacillariophyta</taxon>
        <taxon>Coscinodiscophyceae</taxon>
        <taxon>Thalassiosirophycidae</taxon>
        <taxon>Stephanodiscales</taxon>
        <taxon>Stephanodiscaceae</taxon>
        <taxon>Stephanodiscus</taxon>
    </lineage>
</organism>
<feature type="region of interest" description="Disordered" evidence="6">
    <location>
        <begin position="140"/>
        <end position="165"/>
    </location>
</feature>
<evidence type="ECO:0000256" key="2">
    <source>
        <dbReference type="ARBA" id="ARBA00022692"/>
    </source>
</evidence>
<dbReference type="Proteomes" id="UP001530315">
    <property type="component" value="Unassembled WGS sequence"/>
</dbReference>
<keyword evidence="9" id="KW-1185">Reference proteome</keyword>
<evidence type="ECO:0000256" key="5">
    <source>
        <dbReference type="ARBA" id="ARBA00023136"/>
    </source>
</evidence>
<feature type="region of interest" description="Disordered" evidence="6">
    <location>
        <begin position="26"/>
        <end position="97"/>
    </location>
</feature>
<dbReference type="EMBL" id="JALLAZ020001636">
    <property type="protein sequence ID" value="KAL3770177.1"/>
    <property type="molecule type" value="Genomic_DNA"/>
</dbReference>
<name>A0ABD3N351_9STRA</name>
<dbReference type="PANTHER" id="PTHR31394">
    <property type="entry name" value="TRANSMEMBRANE PROTEIN 199"/>
    <property type="match status" value="1"/>
</dbReference>
<evidence type="ECO:0000313" key="9">
    <source>
        <dbReference type="Proteomes" id="UP001530315"/>
    </source>
</evidence>